<organism evidence="2 3">
    <name type="scientific">Pseudobacter ginsenosidimutans</name>
    <dbReference type="NCBI Taxonomy" id="661488"/>
    <lineage>
        <taxon>Bacteria</taxon>
        <taxon>Pseudomonadati</taxon>
        <taxon>Bacteroidota</taxon>
        <taxon>Chitinophagia</taxon>
        <taxon>Chitinophagales</taxon>
        <taxon>Chitinophagaceae</taxon>
        <taxon>Pseudobacter</taxon>
    </lineage>
</organism>
<comment type="caution">
    <text evidence="2">The sequence shown here is derived from an EMBL/GenBank/DDBJ whole genome shotgun (WGS) entry which is preliminary data.</text>
</comment>
<keyword evidence="1" id="KW-0732">Signal</keyword>
<dbReference type="Pfam" id="PF11175">
    <property type="entry name" value="DUF2961"/>
    <property type="match status" value="1"/>
</dbReference>
<dbReference type="PROSITE" id="PS51257">
    <property type="entry name" value="PROKAR_LIPOPROTEIN"/>
    <property type="match status" value="1"/>
</dbReference>
<evidence type="ECO:0000313" key="3">
    <source>
        <dbReference type="Proteomes" id="UP000293874"/>
    </source>
</evidence>
<name>A0A4Q7M8J3_9BACT</name>
<reference evidence="2 3" key="1">
    <citation type="submission" date="2019-02" db="EMBL/GenBank/DDBJ databases">
        <title>Genomic Encyclopedia of Type Strains, Phase IV (KMG-IV): sequencing the most valuable type-strain genomes for metagenomic binning, comparative biology and taxonomic classification.</title>
        <authorList>
            <person name="Goeker M."/>
        </authorList>
    </citation>
    <scope>NUCLEOTIDE SEQUENCE [LARGE SCALE GENOMIC DNA]</scope>
    <source>
        <strain evidence="2 3">DSM 18116</strain>
    </source>
</reference>
<dbReference type="EMBL" id="SGXA01000007">
    <property type="protein sequence ID" value="RZS63921.1"/>
    <property type="molecule type" value="Genomic_DNA"/>
</dbReference>
<evidence type="ECO:0000313" key="2">
    <source>
        <dbReference type="EMBL" id="RZS63921.1"/>
    </source>
</evidence>
<feature type="chain" id="PRO_5020276588" evidence="1">
    <location>
        <begin position="26"/>
        <end position="695"/>
    </location>
</feature>
<gene>
    <name evidence="2" type="ORF">EV199_6020</name>
</gene>
<feature type="signal peptide" evidence="1">
    <location>
        <begin position="1"/>
        <end position="25"/>
    </location>
</feature>
<evidence type="ECO:0000256" key="1">
    <source>
        <dbReference type="SAM" id="SignalP"/>
    </source>
</evidence>
<dbReference type="Gene3D" id="2.60.120.1390">
    <property type="match status" value="2"/>
</dbReference>
<dbReference type="InterPro" id="IPR021345">
    <property type="entry name" value="DUF2961"/>
</dbReference>
<accession>A0A4Q7M8J3</accession>
<dbReference type="AlphaFoldDB" id="A0A4Q7M8J3"/>
<proteinExistence type="predicted"/>
<keyword evidence="3" id="KW-1185">Reference proteome</keyword>
<sequence>MYMKKTCTIAICLFLFSCFTVSIQAQQVNFESLLREMADREAIARYPSQAYTLAQFSSYDRATTVPGDSSWYANWDRSMFIRLDSDKGRKEYVLFDTTGPGAIVRFWMTFSGSNSGDGILRFYLDGKPEPVIQGSAKEVISGTALVNGPLAASVSDSVKYSMRGHNLYLPIPYAKSCRITYETNNITDYGAKKGEAVYYNINYRTYQQASVTSFSLKDLKKHQALLQSVQEKLSTRDKGLQGLSLNPVNINTTIAAGQSSTINLPSGSNAVRHFRLKLSAANLEQALRSTIVSFKFDGEQTVWVPAGDFFGTGYQVRYSNTWYSQVNNNGTMETWWVMPFQKEATLTLHNLQDASVQVEGLIETAPWKWDDRSMHFGANWRQYTNVFTGEVKNMEATGEPFDVNYVQLKGKGVYAGDGLTLFNTIHRWWGEGDEKVYIDGEKFPSHIGTGTEDYYGYAWCRPEKFSNHPFIAQPDGSGNFTPGFTVNMRYRNLDAIPFNKQLTFDMELWHWGRALINYAPVTYWYMQPGGTTNIKPEIATAKLPVVIKRSDIVSPTINHGKVEGENMELVSVSGGKLTYQNLKGYDWSDNTQAFWSEGKPGDKMVLKFVSEEEGQFHLSARLTSAPDYGKVKMKLNGQPVAITFDGHEEKTKVKMLYLGNFRIRKGENLLEVEITDARPNEKKTAYFGLDYLRVH</sequence>
<protein>
    <submittedName>
        <fullName evidence="2">DUF2961 family protein</fullName>
    </submittedName>
</protein>
<dbReference type="Proteomes" id="UP000293874">
    <property type="component" value="Unassembled WGS sequence"/>
</dbReference>